<evidence type="ECO:0000313" key="3">
    <source>
        <dbReference type="Proteomes" id="UP000762676"/>
    </source>
</evidence>
<evidence type="ECO:0000313" key="2">
    <source>
        <dbReference type="EMBL" id="GFS19630.1"/>
    </source>
</evidence>
<proteinExistence type="predicted"/>
<comment type="caution">
    <text evidence="2">The sequence shown here is derived from an EMBL/GenBank/DDBJ whole genome shotgun (WGS) entry which is preliminary data.</text>
</comment>
<dbReference type="EMBL" id="BMAT01013764">
    <property type="protein sequence ID" value="GFS19630.1"/>
    <property type="molecule type" value="Genomic_DNA"/>
</dbReference>
<dbReference type="AlphaFoldDB" id="A0AAV4JBG2"/>
<name>A0AAV4JBG2_9GAST</name>
<dbReference type="Proteomes" id="UP000762676">
    <property type="component" value="Unassembled WGS sequence"/>
</dbReference>
<reference evidence="2 3" key="1">
    <citation type="journal article" date="2021" name="Elife">
        <title>Chloroplast acquisition without the gene transfer in kleptoplastic sea slugs, Plakobranchus ocellatus.</title>
        <authorList>
            <person name="Maeda T."/>
            <person name="Takahashi S."/>
            <person name="Yoshida T."/>
            <person name="Shimamura S."/>
            <person name="Takaki Y."/>
            <person name="Nagai Y."/>
            <person name="Toyoda A."/>
            <person name="Suzuki Y."/>
            <person name="Arimoto A."/>
            <person name="Ishii H."/>
            <person name="Satoh N."/>
            <person name="Nishiyama T."/>
            <person name="Hasebe M."/>
            <person name="Maruyama T."/>
            <person name="Minagawa J."/>
            <person name="Obokata J."/>
            <person name="Shigenobu S."/>
        </authorList>
    </citation>
    <scope>NUCLEOTIDE SEQUENCE [LARGE SCALE GENOMIC DNA]</scope>
</reference>
<organism evidence="2 3">
    <name type="scientific">Elysia marginata</name>
    <dbReference type="NCBI Taxonomy" id="1093978"/>
    <lineage>
        <taxon>Eukaryota</taxon>
        <taxon>Metazoa</taxon>
        <taxon>Spiralia</taxon>
        <taxon>Lophotrochozoa</taxon>
        <taxon>Mollusca</taxon>
        <taxon>Gastropoda</taxon>
        <taxon>Heterobranchia</taxon>
        <taxon>Euthyneura</taxon>
        <taxon>Panpulmonata</taxon>
        <taxon>Sacoglossa</taxon>
        <taxon>Placobranchoidea</taxon>
        <taxon>Plakobranchidae</taxon>
        <taxon>Elysia</taxon>
    </lineage>
</organism>
<keyword evidence="3" id="KW-1185">Reference proteome</keyword>
<sequence>MDEGSTVQAHSDSTNLTPLNSLKWDEDKRQSFIESLSAKLNNKWVKFMGYCLEEKINDAVNLLNSSIQERYLRDTEAHADLKLHRNLLGLTRIAKTASA</sequence>
<accession>A0AAV4JBG2</accession>
<feature type="region of interest" description="Disordered" evidence="1">
    <location>
        <begin position="1"/>
        <end position="20"/>
    </location>
</feature>
<protein>
    <submittedName>
        <fullName evidence="2">Uncharacterized protein</fullName>
    </submittedName>
</protein>
<gene>
    <name evidence="2" type="ORF">ElyMa_006877800</name>
</gene>
<evidence type="ECO:0000256" key="1">
    <source>
        <dbReference type="SAM" id="MobiDB-lite"/>
    </source>
</evidence>